<dbReference type="InterPro" id="IPR000225">
    <property type="entry name" value="Armadillo"/>
</dbReference>
<dbReference type="Proteomes" id="UP000030653">
    <property type="component" value="Unassembled WGS sequence"/>
</dbReference>
<keyword evidence="4" id="KW-0519">Myristate</keyword>
<evidence type="ECO:0000256" key="10">
    <source>
        <dbReference type="PROSITE-ProRule" id="PRU00259"/>
    </source>
</evidence>
<evidence type="ECO:0000313" key="13">
    <source>
        <dbReference type="Proteomes" id="UP000030653"/>
    </source>
</evidence>
<comment type="subcellular location">
    <subcellularLocation>
        <location evidence="1">Vacuole membrane</location>
        <topology evidence="1">Lipid-anchor</topology>
    </subcellularLocation>
</comment>
<organism evidence="12 13">
    <name type="scientific">Dacryopinax primogenitus (strain DJM 731)</name>
    <name type="common">Brown rot fungus</name>
    <dbReference type="NCBI Taxonomy" id="1858805"/>
    <lineage>
        <taxon>Eukaryota</taxon>
        <taxon>Fungi</taxon>
        <taxon>Dikarya</taxon>
        <taxon>Basidiomycota</taxon>
        <taxon>Agaricomycotina</taxon>
        <taxon>Dacrymycetes</taxon>
        <taxon>Dacrymycetales</taxon>
        <taxon>Dacrymycetaceae</taxon>
        <taxon>Dacryopinax</taxon>
    </lineage>
</organism>
<dbReference type="SMART" id="SM00185">
    <property type="entry name" value="ARM"/>
    <property type="match status" value="9"/>
</dbReference>
<dbReference type="FunFam" id="1.25.10.10:FF:000128">
    <property type="entry name" value="Vacuolar protein-like protein 8"/>
    <property type="match status" value="1"/>
</dbReference>
<comment type="similarity">
    <text evidence="2">Belongs to the beta-catenin family.</text>
</comment>
<sequence length="593" mass="63393">MGNVASACKTCCGLRSPKAQGYEPLLLENEREAVADLLQYLENRTTTNFFTGSPLAALTILSFSDNVDLQRSAALAFAEITEKDVRPVGRDTLDPILFLLGSHDTEVQRAASAALGNLAVNVENKLLIVKLGGLEPLIRQMLSSNVEVQCNAVGCVTNLATHDENKTKIAKSGALVPLTRLARSKDMRVQRNATGALLNMTHSDENRQQLVNAGAIPVLVGLLSSPDTDVQYYCTTALSNIAVDANNRKKLAQTEPKLVQSLVALMDSPSLKVQCQAALALRNLASDEKYQLEIVKADGLPPLLRLLNSSFLPLILSAAACVRNVSIHPANESPIIEAGFLLPLIDLLSYEENEEVQCHAISTLRNLAASSENNKGKIVEAGAVDKIKKLVLDAPLLVQSEMTACIAVLALSDELKPQLLEMGICEVLIPLTNSSSVEVQGNSAAALGNLSSKPENGRSTADDYSAFNDVWDKPDGGLHAYLYRFLSSTDATFQHIAVWTIVQLLESGDETLLRNIKSSKLIMPHIQQLAVSQAPTPASGSPGSDAGGYSEEGEGEGTGEIATLSRRILELTDAADEDLRKSVHSALGAAKDA</sequence>
<reference evidence="12 13" key="1">
    <citation type="journal article" date="2012" name="Science">
        <title>The Paleozoic origin of enzymatic lignin decomposition reconstructed from 31 fungal genomes.</title>
        <authorList>
            <person name="Floudas D."/>
            <person name="Binder M."/>
            <person name="Riley R."/>
            <person name="Barry K."/>
            <person name="Blanchette R.A."/>
            <person name="Henrissat B."/>
            <person name="Martinez A.T."/>
            <person name="Otillar R."/>
            <person name="Spatafora J.W."/>
            <person name="Yadav J.S."/>
            <person name="Aerts A."/>
            <person name="Benoit I."/>
            <person name="Boyd A."/>
            <person name="Carlson A."/>
            <person name="Copeland A."/>
            <person name="Coutinho P.M."/>
            <person name="de Vries R.P."/>
            <person name="Ferreira P."/>
            <person name="Findley K."/>
            <person name="Foster B."/>
            <person name="Gaskell J."/>
            <person name="Glotzer D."/>
            <person name="Gorecki P."/>
            <person name="Heitman J."/>
            <person name="Hesse C."/>
            <person name="Hori C."/>
            <person name="Igarashi K."/>
            <person name="Jurgens J.A."/>
            <person name="Kallen N."/>
            <person name="Kersten P."/>
            <person name="Kohler A."/>
            <person name="Kuees U."/>
            <person name="Kumar T.K.A."/>
            <person name="Kuo A."/>
            <person name="LaButti K."/>
            <person name="Larrondo L.F."/>
            <person name="Lindquist E."/>
            <person name="Ling A."/>
            <person name="Lombard V."/>
            <person name="Lucas S."/>
            <person name="Lundell T."/>
            <person name="Martin R."/>
            <person name="McLaughlin D.J."/>
            <person name="Morgenstern I."/>
            <person name="Morin E."/>
            <person name="Murat C."/>
            <person name="Nagy L.G."/>
            <person name="Nolan M."/>
            <person name="Ohm R.A."/>
            <person name="Patyshakuliyeva A."/>
            <person name="Rokas A."/>
            <person name="Ruiz-Duenas F.J."/>
            <person name="Sabat G."/>
            <person name="Salamov A."/>
            <person name="Samejima M."/>
            <person name="Schmutz J."/>
            <person name="Slot J.C."/>
            <person name="St John F."/>
            <person name="Stenlid J."/>
            <person name="Sun H."/>
            <person name="Sun S."/>
            <person name="Syed K."/>
            <person name="Tsang A."/>
            <person name="Wiebenga A."/>
            <person name="Young D."/>
            <person name="Pisabarro A."/>
            <person name="Eastwood D.C."/>
            <person name="Martin F."/>
            <person name="Cullen D."/>
            <person name="Grigoriev I.V."/>
            <person name="Hibbett D.S."/>
        </authorList>
    </citation>
    <scope>NUCLEOTIDE SEQUENCE [LARGE SCALE GENOMIC DNA]</scope>
    <source>
        <strain evidence="12 13">DJM-731 SS1</strain>
    </source>
</reference>
<dbReference type="OMA" id="VWDKPDG"/>
<evidence type="ECO:0000256" key="3">
    <source>
        <dbReference type="ARBA" id="ARBA00022554"/>
    </source>
</evidence>
<dbReference type="InterPro" id="IPR011989">
    <property type="entry name" value="ARM-like"/>
</dbReference>
<keyword evidence="7" id="KW-0449">Lipoprotein</keyword>
<feature type="repeat" description="ARM" evidence="10">
    <location>
        <begin position="91"/>
        <end position="133"/>
    </location>
</feature>
<dbReference type="InterPro" id="IPR016024">
    <property type="entry name" value="ARM-type_fold"/>
</dbReference>
<keyword evidence="13" id="KW-1185">Reference proteome</keyword>
<feature type="region of interest" description="Disordered" evidence="11">
    <location>
        <begin position="532"/>
        <end position="562"/>
    </location>
</feature>
<evidence type="ECO:0000256" key="2">
    <source>
        <dbReference type="ARBA" id="ARBA00005462"/>
    </source>
</evidence>
<feature type="repeat" description="ARM" evidence="10">
    <location>
        <begin position="339"/>
        <end position="382"/>
    </location>
</feature>
<proteinExistence type="inferred from homology"/>
<evidence type="ECO:0000313" key="12">
    <source>
        <dbReference type="EMBL" id="EJT98855.1"/>
    </source>
</evidence>
<protein>
    <recommendedName>
        <fullName evidence="9">Vacuolar protein 8</fullName>
    </recommendedName>
</protein>
<dbReference type="InterPro" id="IPR045156">
    <property type="entry name" value="Vac8"/>
</dbReference>
<evidence type="ECO:0000256" key="8">
    <source>
        <dbReference type="ARBA" id="ARBA00024821"/>
    </source>
</evidence>
<dbReference type="GO" id="GO:0000329">
    <property type="term" value="C:fungal-type vacuole membrane"/>
    <property type="evidence" value="ECO:0007669"/>
    <property type="project" value="TreeGrafter"/>
</dbReference>
<dbReference type="GO" id="GO:0000045">
    <property type="term" value="P:autophagosome assembly"/>
    <property type="evidence" value="ECO:0007669"/>
    <property type="project" value="TreeGrafter"/>
</dbReference>
<dbReference type="PANTHER" id="PTHR47249">
    <property type="entry name" value="VACUOLAR PROTEIN 8"/>
    <property type="match status" value="1"/>
</dbReference>
<feature type="repeat" description="ARM" evidence="10">
    <location>
        <begin position="173"/>
        <end position="215"/>
    </location>
</feature>
<comment type="function">
    <text evidence="8">Functions in both vacuole inheritance and protein targeting from the cytoplasm to vacuole.</text>
</comment>
<dbReference type="Gene3D" id="1.25.10.10">
    <property type="entry name" value="Leucine-rich Repeat Variant"/>
    <property type="match status" value="3"/>
</dbReference>
<dbReference type="SUPFAM" id="SSF48371">
    <property type="entry name" value="ARM repeat"/>
    <property type="match status" value="1"/>
</dbReference>
<keyword evidence="5" id="KW-0677">Repeat</keyword>
<dbReference type="GO" id="GO:0071562">
    <property type="term" value="P:nucleus-vacuole junction assembly"/>
    <property type="evidence" value="ECO:0007669"/>
    <property type="project" value="InterPro"/>
</dbReference>
<evidence type="ECO:0000256" key="7">
    <source>
        <dbReference type="ARBA" id="ARBA00023288"/>
    </source>
</evidence>
<feature type="compositionally biased region" description="Low complexity" evidence="11">
    <location>
        <begin position="534"/>
        <end position="549"/>
    </location>
</feature>
<keyword evidence="6" id="KW-0472">Membrane</keyword>
<feature type="repeat" description="ARM" evidence="10">
    <location>
        <begin position="214"/>
        <end position="251"/>
    </location>
</feature>
<dbReference type="EMBL" id="JH795871">
    <property type="protein sequence ID" value="EJT98855.1"/>
    <property type="molecule type" value="Genomic_DNA"/>
</dbReference>
<gene>
    <name evidence="12" type="ORF">DACRYDRAFT_96207</name>
</gene>
<accession>M5FPY4</accession>
<evidence type="ECO:0000256" key="9">
    <source>
        <dbReference type="ARBA" id="ARBA00026209"/>
    </source>
</evidence>
<dbReference type="FunFam" id="1.25.10.10:FF:000236">
    <property type="entry name" value="Vacuolar protein 8, variant"/>
    <property type="match status" value="1"/>
</dbReference>
<dbReference type="PROSITE" id="PS50176">
    <property type="entry name" value="ARM_REPEAT"/>
    <property type="match status" value="7"/>
</dbReference>
<dbReference type="Pfam" id="PF00514">
    <property type="entry name" value="Arm"/>
    <property type="match status" value="6"/>
</dbReference>
<dbReference type="HOGENOM" id="CLU_021483_0_0_1"/>
<feature type="repeat" description="ARM" evidence="10">
    <location>
        <begin position="298"/>
        <end position="340"/>
    </location>
</feature>
<dbReference type="FunFam" id="1.25.10.10:FF:000131">
    <property type="entry name" value="Vacuolar protein 8"/>
    <property type="match status" value="1"/>
</dbReference>
<evidence type="ECO:0000256" key="5">
    <source>
        <dbReference type="ARBA" id="ARBA00022737"/>
    </source>
</evidence>
<name>M5FPY4_DACPD</name>
<feature type="repeat" description="ARM" evidence="10">
    <location>
        <begin position="257"/>
        <end position="299"/>
    </location>
</feature>
<dbReference type="GeneID" id="63692415"/>
<evidence type="ECO:0000256" key="1">
    <source>
        <dbReference type="ARBA" id="ARBA00004592"/>
    </source>
</evidence>
<dbReference type="OrthoDB" id="7537227at2759"/>
<dbReference type="PANTHER" id="PTHR47249:SF1">
    <property type="entry name" value="VACUOLAR PROTEIN 8"/>
    <property type="match status" value="1"/>
</dbReference>
<evidence type="ECO:0000256" key="11">
    <source>
        <dbReference type="SAM" id="MobiDB-lite"/>
    </source>
</evidence>
<dbReference type="RefSeq" id="XP_040625753.1">
    <property type="nucleotide sequence ID" value="XM_040777353.1"/>
</dbReference>
<feature type="repeat" description="ARM" evidence="10">
    <location>
        <begin position="132"/>
        <end position="174"/>
    </location>
</feature>
<evidence type="ECO:0000256" key="4">
    <source>
        <dbReference type="ARBA" id="ARBA00022707"/>
    </source>
</evidence>
<dbReference type="GO" id="GO:0043495">
    <property type="term" value="F:protein-membrane adaptor activity"/>
    <property type="evidence" value="ECO:0007669"/>
    <property type="project" value="InterPro"/>
</dbReference>
<dbReference type="STRING" id="1858805.M5FPY4"/>
<dbReference type="AlphaFoldDB" id="M5FPY4"/>
<evidence type="ECO:0000256" key="6">
    <source>
        <dbReference type="ARBA" id="ARBA00023136"/>
    </source>
</evidence>
<keyword evidence="3" id="KW-0926">Vacuole</keyword>